<dbReference type="Pfam" id="PF10022">
    <property type="entry name" value="DUF2264"/>
    <property type="match status" value="1"/>
</dbReference>
<protein>
    <submittedName>
        <fullName evidence="2">DUF2264 domain-containing protein</fullName>
    </submittedName>
</protein>
<keyword evidence="3" id="KW-1185">Reference proteome</keyword>
<reference evidence="2 3" key="1">
    <citation type="submission" date="2019-07" db="EMBL/GenBank/DDBJ databases">
        <title>Full genome sequence of Humibacter sp. WJ7-1.</title>
        <authorList>
            <person name="Im W.-T."/>
        </authorList>
    </citation>
    <scope>NUCLEOTIDE SEQUENCE [LARGE SCALE GENOMIC DNA]</scope>
    <source>
        <strain evidence="2 3">WJ7-1</strain>
    </source>
</reference>
<dbReference type="EMBL" id="CP042305">
    <property type="protein sequence ID" value="QDZ15376.1"/>
    <property type="molecule type" value="Genomic_DNA"/>
</dbReference>
<dbReference type="PANTHER" id="PTHR35339">
    <property type="entry name" value="LINALOOL DEHYDRATASE_ISOMERASE DOMAIN-CONTAINING PROTEIN"/>
    <property type="match status" value="1"/>
</dbReference>
<dbReference type="PANTHER" id="PTHR35339:SF4">
    <property type="entry name" value="LINALOOL DEHYDRATASE_ISOMERASE DOMAIN-CONTAINING PROTEIN"/>
    <property type="match status" value="1"/>
</dbReference>
<evidence type="ECO:0000313" key="2">
    <source>
        <dbReference type="EMBL" id="QDZ15376.1"/>
    </source>
</evidence>
<feature type="domain" description="DUF2264" evidence="1">
    <location>
        <begin position="41"/>
        <end position="390"/>
    </location>
</feature>
<dbReference type="RefSeq" id="WP_146321195.1">
    <property type="nucleotide sequence ID" value="NZ_CP042305.1"/>
</dbReference>
<dbReference type="InterPro" id="IPR016624">
    <property type="entry name" value="UCP014753"/>
</dbReference>
<dbReference type="Proteomes" id="UP000320216">
    <property type="component" value="Chromosome"/>
</dbReference>
<organism evidence="2 3">
    <name type="scientific">Humibacter ginsenosidimutans</name>
    <dbReference type="NCBI Taxonomy" id="2599293"/>
    <lineage>
        <taxon>Bacteria</taxon>
        <taxon>Bacillati</taxon>
        <taxon>Actinomycetota</taxon>
        <taxon>Actinomycetes</taxon>
        <taxon>Micrococcales</taxon>
        <taxon>Microbacteriaceae</taxon>
        <taxon>Humibacter</taxon>
    </lineage>
</organism>
<dbReference type="InterPro" id="IPR049349">
    <property type="entry name" value="DUF2264_N"/>
</dbReference>
<dbReference type="OrthoDB" id="9813465at2"/>
<evidence type="ECO:0000259" key="1">
    <source>
        <dbReference type="Pfam" id="PF10022"/>
    </source>
</evidence>
<gene>
    <name evidence="2" type="ORF">FPZ11_11940</name>
</gene>
<accession>A0A5B8M4V3</accession>
<dbReference type="KEGG" id="huw:FPZ11_11940"/>
<proteinExistence type="predicted"/>
<sequence length="682" mass="73861">MNTRIQTEQDERVAVRRRGAPSAGLVLPGDDSTLSPFTGWTRAHWTAVADHWLDEVRSYSSPEGAMTRLPGRVTEDGVRRECMETVGRSFLLAAPRIAGAEDTAVESHLEWYSRALLAGTRPDGSESWPSGVACRTPLSGVTNSLVEAANISFGLYITRDKLWERLSRAEQRQLSSWLLHHARLEAWQSNWQLFPAMAEAFLRSVGEDVSGTTGTRNVARVESWYLGDGWYTDGPERSIDYYNAWAIHPYLWAWYRMTEQTQTAEGERHLERLAQFVSSFARFVAPDGSVLHIGRSLTYRTAVLAALWCAEISDVNPLSHGATRRLASGVLARFTKKGVGVEGPLSLGWYAPFEPMCQAYSGFGSPYLAGIGFLGLALPGDAPLWTAQEEAKPTETGPAAAAAFVEGMPSTGWVLASPADGVVRLINHGSDHTWIPVGDDVDADDPHYAKFAYSTHTAPGTGGAWVDDVDSHIALLDDDGNASRRSALRGSRVEGEIAGSVHLPQLNRSLLPGCAITTVSFVHDELEVRAHLVEAPSNRRVREGGFAVADAAPPVSGVGSDHAWARGEAGIMAACIGLHGWSEASVFRYDGANAMADHSATPALFGRCRPGLSVFVALHALTRSNASSSFGEDDVARWRDSVDVHVDGTRVTVLWEGGSPIDCDLATFVPWDHHTGPKAANL</sequence>
<name>A0A5B8M4V3_9MICO</name>
<dbReference type="AlphaFoldDB" id="A0A5B8M4V3"/>
<evidence type="ECO:0000313" key="3">
    <source>
        <dbReference type="Proteomes" id="UP000320216"/>
    </source>
</evidence>